<proteinExistence type="predicted"/>
<organism evidence="1 2">
    <name type="scientific">Phyllobacterium zundukense</name>
    <dbReference type="NCBI Taxonomy" id="1867719"/>
    <lineage>
        <taxon>Bacteria</taxon>
        <taxon>Pseudomonadati</taxon>
        <taxon>Pseudomonadota</taxon>
        <taxon>Alphaproteobacteria</taxon>
        <taxon>Hyphomicrobiales</taxon>
        <taxon>Phyllobacteriaceae</taxon>
        <taxon>Phyllobacterium</taxon>
    </lineage>
</organism>
<keyword evidence="2" id="KW-1185">Reference proteome</keyword>
<dbReference type="RefSeq" id="WP_099997700.1">
    <property type="nucleotide sequence ID" value="NZ_CP017940.1"/>
</dbReference>
<dbReference type="Proteomes" id="UP000232163">
    <property type="component" value="Unassembled WGS sequence"/>
</dbReference>
<evidence type="ECO:0000313" key="1">
    <source>
        <dbReference type="EMBL" id="PIO45334.1"/>
    </source>
</evidence>
<dbReference type="KEGG" id="pht:BLM14_01010"/>
<evidence type="ECO:0000313" key="2">
    <source>
        <dbReference type="Proteomes" id="UP000232163"/>
    </source>
</evidence>
<gene>
    <name evidence="1" type="ORF">B5P45_07625</name>
</gene>
<sequence>MAAQTIQLFGNLTLKVEYSEMEFHGMHGTAVTAFNQLVSDPGRHDGKTVANNGSFAAGE</sequence>
<dbReference type="EMBL" id="MZMT01000020">
    <property type="protein sequence ID" value="PIO45334.1"/>
    <property type="molecule type" value="Genomic_DNA"/>
</dbReference>
<dbReference type="AlphaFoldDB" id="A0A2N9W0R6"/>
<accession>A0A2N9W0R6</accession>
<name>A0A2N9W0R6_9HYPH</name>
<comment type="caution">
    <text evidence="1">The sequence shown here is derived from an EMBL/GenBank/DDBJ whole genome shotgun (WGS) entry which is preliminary data.</text>
</comment>
<reference evidence="1 2" key="1">
    <citation type="journal article" date="2017" name="Int J Environ Stud">
        <title>Does the Miocene-Pliocene relict legume Oxytropis triphylla form nitrogen-fixing nodules with a combination of bacterial strains?</title>
        <authorList>
            <person name="Safronova V."/>
            <person name="Belimov A."/>
            <person name="Sazanova A."/>
            <person name="Kuznetsova I."/>
            <person name="Popova J."/>
            <person name="Andronov E."/>
            <person name="Verkhozina A."/>
            <person name="Tikhonovich I."/>
        </authorList>
    </citation>
    <scope>NUCLEOTIDE SEQUENCE [LARGE SCALE GENOMIC DNA]</scope>
    <source>
        <strain evidence="1 2">Tri-38</strain>
    </source>
</reference>
<protein>
    <submittedName>
        <fullName evidence="1">Uncharacterized protein</fullName>
    </submittedName>
</protein>